<dbReference type="Gene3D" id="2.60.40.10">
    <property type="entry name" value="Immunoglobulins"/>
    <property type="match status" value="1"/>
</dbReference>
<dbReference type="PANTHER" id="PTHR19343:SF2">
    <property type="entry name" value="T-CELL RECEPTOR BETA CHAIN V REGION E1"/>
    <property type="match status" value="1"/>
</dbReference>
<feature type="chain" id="PRO_5019382366" description="Immunoglobulin V-set domain-containing protein" evidence="7">
    <location>
        <begin position="21"/>
        <end position="182"/>
    </location>
</feature>
<dbReference type="InterPro" id="IPR013783">
    <property type="entry name" value="Ig-like_fold"/>
</dbReference>
<keyword evidence="5" id="KW-0393">Immunoglobulin domain</keyword>
<dbReference type="InterPro" id="IPR013106">
    <property type="entry name" value="Ig_V-set"/>
</dbReference>
<protein>
    <recommendedName>
        <fullName evidence="8">Immunoglobulin V-set domain-containing protein</fullName>
    </recommendedName>
</protein>
<dbReference type="GO" id="GO:0042101">
    <property type="term" value="C:T cell receptor complex"/>
    <property type="evidence" value="ECO:0007669"/>
    <property type="project" value="UniProtKB-KW"/>
</dbReference>
<keyword evidence="4" id="KW-0675">Receptor</keyword>
<name>A0A452U7K4_URSMA</name>
<organism evidence="9">
    <name type="scientific">Ursus maritimus</name>
    <name type="common">Polar bear</name>
    <name type="synonym">Thalarctos maritimus</name>
    <dbReference type="NCBI Taxonomy" id="29073"/>
    <lineage>
        <taxon>Eukaryota</taxon>
        <taxon>Metazoa</taxon>
        <taxon>Chordata</taxon>
        <taxon>Craniata</taxon>
        <taxon>Vertebrata</taxon>
        <taxon>Euteleostomi</taxon>
        <taxon>Mammalia</taxon>
        <taxon>Eutheria</taxon>
        <taxon>Laurasiatheria</taxon>
        <taxon>Carnivora</taxon>
        <taxon>Caniformia</taxon>
        <taxon>Ursidae</taxon>
        <taxon>Ursus</taxon>
    </lineage>
</organism>
<dbReference type="Pfam" id="PF07686">
    <property type="entry name" value="V-set"/>
    <property type="match status" value="1"/>
</dbReference>
<evidence type="ECO:0000256" key="2">
    <source>
        <dbReference type="ARBA" id="ARBA00022859"/>
    </source>
</evidence>
<dbReference type="GO" id="GO:0042605">
    <property type="term" value="F:peptide antigen binding"/>
    <property type="evidence" value="ECO:0007669"/>
    <property type="project" value="TreeGrafter"/>
</dbReference>
<dbReference type="Ensembl" id="ENSUMAT00000019778.1">
    <property type="protein sequence ID" value="ENSUMAP00000016723.1"/>
    <property type="gene ID" value="ENSUMAG00000012286.1"/>
</dbReference>
<sequence length="182" mass="20576">MGLLSILWGWALVVTVSTDATESLVEQRPRWVLVARGQTTTLHCILRNSQYPWLSWYQQDLQGQLQVLATLRSPGDEEVVSRPGADYRVRRVDSTELRLHVTNVTQGRTLYCTCSTDTVREPPWTSEYKPSRVASHRPSLLLLHPTPLRFPTSSLVASPLQADSSLCSACPAQRRLIHRFNP</sequence>
<dbReference type="GO" id="GO:0002250">
    <property type="term" value="P:adaptive immune response"/>
    <property type="evidence" value="ECO:0007669"/>
    <property type="project" value="UniProtKB-KW"/>
</dbReference>
<dbReference type="PANTHER" id="PTHR19343">
    <property type="entry name" value="T CELL RECEPTOR ALPHA VARIABLE 1-2"/>
    <property type="match status" value="1"/>
</dbReference>
<keyword evidence="6" id="KW-1279">T cell receptor</keyword>
<evidence type="ECO:0000256" key="1">
    <source>
        <dbReference type="ARBA" id="ARBA00022729"/>
    </source>
</evidence>
<evidence type="ECO:0000256" key="6">
    <source>
        <dbReference type="ARBA" id="ARBA00043266"/>
    </source>
</evidence>
<evidence type="ECO:0000256" key="7">
    <source>
        <dbReference type="SAM" id="SignalP"/>
    </source>
</evidence>
<evidence type="ECO:0000313" key="9">
    <source>
        <dbReference type="Ensembl" id="ENSUMAP00000016723"/>
    </source>
</evidence>
<reference evidence="9" key="1">
    <citation type="submission" date="2019-03" db="UniProtKB">
        <authorList>
            <consortium name="Ensembl"/>
        </authorList>
    </citation>
    <scope>IDENTIFICATION</scope>
</reference>
<feature type="domain" description="Immunoglobulin V-set" evidence="8">
    <location>
        <begin position="27"/>
        <end position="114"/>
    </location>
</feature>
<dbReference type="InterPro" id="IPR051006">
    <property type="entry name" value="TCR_variable_domain"/>
</dbReference>
<dbReference type="InterPro" id="IPR036179">
    <property type="entry name" value="Ig-like_dom_sf"/>
</dbReference>
<evidence type="ECO:0000259" key="8">
    <source>
        <dbReference type="Pfam" id="PF07686"/>
    </source>
</evidence>
<keyword evidence="3" id="KW-1064">Adaptive immunity</keyword>
<feature type="signal peptide" evidence="7">
    <location>
        <begin position="1"/>
        <end position="20"/>
    </location>
</feature>
<accession>A0A452U7K4</accession>
<evidence type="ECO:0000256" key="5">
    <source>
        <dbReference type="ARBA" id="ARBA00023319"/>
    </source>
</evidence>
<keyword evidence="2" id="KW-0391">Immunity</keyword>
<proteinExistence type="predicted"/>
<keyword evidence="1 7" id="KW-0732">Signal</keyword>
<evidence type="ECO:0000256" key="4">
    <source>
        <dbReference type="ARBA" id="ARBA00023170"/>
    </source>
</evidence>
<evidence type="ECO:0000256" key="3">
    <source>
        <dbReference type="ARBA" id="ARBA00023130"/>
    </source>
</evidence>
<dbReference type="GeneTree" id="ENSGT00940000153130"/>
<dbReference type="SUPFAM" id="SSF48726">
    <property type="entry name" value="Immunoglobulin"/>
    <property type="match status" value="1"/>
</dbReference>
<dbReference type="AlphaFoldDB" id="A0A452U7K4"/>